<reference evidence="2 3" key="1">
    <citation type="submission" date="2023-01" db="EMBL/GenBank/DDBJ databases">
        <title>Analysis of 21 Apiospora genomes using comparative genomics revels a genus with tremendous synthesis potential of carbohydrate active enzymes and secondary metabolites.</title>
        <authorList>
            <person name="Sorensen T."/>
        </authorList>
    </citation>
    <scope>NUCLEOTIDE SEQUENCE [LARGE SCALE GENOMIC DNA]</scope>
    <source>
        <strain evidence="2 3">CBS 83171</strain>
    </source>
</reference>
<protein>
    <submittedName>
        <fullName evidence="2">Uncharacterized protein</fullName>
    </submittedName>
</protein>
<dbReference type="Proteomes" id="UP001446871">
    <property type="component" value="Unassembled WGS sequence"/>
</dbReference>
<evidence type="ECO:0000313" key="3">
    <source>
        <dbReference type="Proteomes" id="UP001446871"/>
    </source>
</evidence>
<sequence length="354" mass="35404">MAGLGHEWRPQDKDLVPDVVLLRFGRRLRELRTRGPVFGHLGVELLVREPGHDPAEGALALLPCVLGTTRAQTTVHMVGWARAVDSESALSTTAAGASSGRGTASTGSSSGLLLLRSAVSCSGSGSASGSGRGLLGLLLLDYPASPVLLLLLLLLGLGRSAVGVDVAAVVGAVVAEAAVVTAVVVVVVVVVAAAATTAAISASVVARAGAGGSVGSGGSVGGLDGLLLAGLSLQSGGLLAALPLCEIDLRNSGSLRRRRTRGTVVMVDLGTAFVVVVVVVVAAVIVVVAGAAALLLALVLLALLLAVADELCQRRVYFAFETGAGRVILAARTARGFAGLGHVEDGQVCRRSFG</sequence>
<feature type="transmembrane region" description="Helical" evidence="1">
    <location>
        <begin position="182"/>
        <end position="206"/>
    </location>
</feature>
<feature type="transmembrane region" description="Helical" evidence="1">
    <location>
        <begin position="265"/>
        <end position="285"/>
    </location>
</feature>
<keyword evidence="1" id="KW-0472">Membrane</keyword>
<keyword evidence="1" id="KW-0812">Transmembrane</keyword>
<keyword evidence="3" id="KW-1185">Reference proteome</keyword>
<feature type="transmembrane region" description="Helical" evidence="1">
    <location>
        <begin position="226"/>
        <end position="245"/>
    </location>
</feature>
<feature type="transmembrane region" description="Helical" evidence="1">
    <location>
        <begin position="291"/>
        <end position="308"/>
    </location>
</feature>
<comment type="caution">
    <text evidence="2">The sequence shown here is derived from an EMBL/GenBank/DDBJ whole genome shotgun (WGS) entry which is preliminary data.</text>
</comment>
<proteinExistence type="predicted"/>
<dbReference type="EMBL" id="JAQQWM010000007">
    <property type="protein sequence ID" value="KAK8057968.1"/>
    <property type="molecule type" value="Genomic_DNA"/>
</dbReference>
<evidence type="ECO:0000256" key="1">
    <source>
        <dbReference type="SAM" id="Phobius"/>
    </source>
</evidence>
<organism evidence="2 3">
    <name type="scientific">Apiospora saccharicola</name>
    <dbReference type="NCBI Taxonomy" id="335842"/>
    <lineage>
        <taxon>Eukaryota</taxon>
        <taxon>Fungi</taxon>
        <taxon>Dikarya</taxon>
        <taxon>Ascomycota</taxon>
        <taxon>Pezizomycotina</taxon>
        <taxon>Sordariomycetes</taxon>
        <taxon>Xylariomycetidae</taxon>
        <taxon>Amphisphaeriales</taxon>
        <taxon>Apiosporaceae</taxon>
        <taxon>Apiospora</taxon>
    </lineage>
</organism>
<name>A0ABR1UGD7_9PEZI</name>
<evidence type="ECO:0000313" key="2">
    <source>
        <dbReference type="EMBL" id="KAK8057968.1"/>
    </source>
</evidence>
<accession>A0ABR1UGD7</accession>
<keyword evidence="1" id="KW-1133">Transmembrane helix</keyword>
<gene>
    <name evidence="2" type="ORF">PG996_011905</name>
</gene>